<dbReference type="RefSeq" id="WP_072914301.1">
    <property type="nucleotide sequence ID" value="NZ_FRDM01000003.1"/>
</dbReference>
<dbReference type="AlphaFoldDB" id="A0A1M7SQB1"/>
<keyword evidence="2" id="KW-0812">Transmembrane</keyword>
<feature type="region of interest" description="Disordered" evidence="1">
    <location>
        <begin position="97"/>
        <end position="122"/>
    </location>
</feature>
<keyword evidence="2" id="KW-0472">Membrane</keyword>
<gene>
    <name evidence="3" type="ORF">SAMN05660350_00996</name>
</gene>
<evidence type="ECO:0000313" key="3">
    <source>
        <dbReference type="EMBL" id="SHN60703.1"/>
    </source>
</evidence>
<proteinExistence type="predicted"/>
<evidence type="ECO:0000313" key="4">
    <source>
        <dbReference type="Proteomes" id="UP000184428"/>
    </source>
</evidence>
<evidence type="ECO:0000256" key="2">
    <source>
        <dbReference type="SAM" id="Phobius"/>
    </source>
</evidence>
<organism evidence="3 4">
    <name type="scientific">Geodermatophilus obscurus</name>
    <dbReference type="NCBI Taxonomy" id="1861"/>
    <lineage>
        <taxon>Bacteria</taxon>
        <taxon>Bacillati</taxon>
        <taxon>Actinomycetota</taxon>
        <taxon>Actinomycetes</taxon>
        <taxon>Geodermatophilales</taxon>
        <taxon>Geodermatophilaceae</taxon>
        <taxon>Geodermatophilus</taxon>
    </lineage>
</organism>
<sequence>MLSHDEQRAWDEIRRRYAREAEEPALPVIDLEVRRPRSPTPAALAAVVAGGSLAVLLVVLGAPVAGLAIAVATVPQWLLWRYWPLLDGGLALSARTATRDVPRDGEHHPSSEPRHRRSPRTA</sequence>
<dbReference type="EMBL" id="FRDM01000003">
    <property type="protein sequence ID" value="SHN60703.1"/>
    <property type="molecule type" value="Genomic_DNA"/>
</dbReference>
<keyword evidence="2" id="KW-1133">Transmembrane helix</keyword>
<name>A0A1M7SQB1_9ACTN</name>
<feature type="compositionally biased region" description="Basic and acidic residues" evidence="1">
    <location>
        <begin position="97"/>
        <end position="113"/>
    </location>
</feature>
<evidence type="ECO:0000256" key="1">
    <source>
        <dbReference type="SAM" id="MobiDB-lite"/>
    </source>
</evidence>
<feature type="transmembrane region" description="Helical" evidence="2">
    <location>
        <begin position="44"/>
        <end position="74"/>
    </location>
</feature>
<dbReference type="Proteomes" id="UP000184428">
    <property type="component" value="Unassembled WGS sequence"/>
</dbReference>
<reference evidence="3 4" key="1">
    <citation type="submission" date="2016-12" db="EMBL/GenBank/DDBJ databases">
        <authorList>
            <person name="Song W.-J."/>
            <person name="Kurnit D.M."/>
        </authorList>
    </citation>
    <scope>NUCLEOTIDE SEQUENCE [LARGE SCALE GENOMIC DNA]</scope>
    <source>
        <strain evidence="3 4">DSM 43162</strain>
    </source>
</reference>
<protein>
    <submittedName>
        <fullName evidence="3">Uncharacterized protein</fullName>
    </submittedName>
</protein>
<accession>A0A1M7SQB1</accession>